<dbReference type="EMBL" id="QOUW02000004">
    <property type="protein sequence ID" value="RIW19183.1"/>
    <property type="molecule type" value="Genomic_DNA"/>
</dbReference>
<dbReference type="Proteomes" id="UP000253437">
    <property type="component" value="Unassembled WGS sequence"/>
</dbReference>
<feature type="domain" description="TadE-like" evidence="2">
    <location>
        <begin position="13"/>
        <end position="55"/>
    </location>
</feature>
<gene>
    <name evidence="3" type="ORF">DS957_002310</name>
</gene>
<evidence type="ECO:0000313" key="3">
    <source>
        <dbReference type="EMBL" id="RIW19183.1"/>
    </source>
</evidence>
<proteinExistence type="predicted"/>
<dbReference type="Pfam" id="PF07811">
    <property type="entry name" value="TadE"/>
    <property type="match status" value="1"/>
</dbReference>
<evidence type="ECO:0000256" key="1">
    <source>
        <dbReference type="SAM" id="Phobius"/>
    </source>
</evidence>
<dbReference type="InterPro" id="IPR012495">
    <property type="entry name" value="TadE-like_dom"/>
</dbReference>
<protein>
    <submittedName>
        <fullName evidence="3">Pilus assembly protein</fullName>
    </submittedName>
</protein>
<keyword evidence="1" id="KW-0812">Transmembrane</keyword>
<accession>A0A8B3EHR2</accession>
<sequence>MLNIKNKGKEQSGLAIIEFIIALPVLLMLTVLVIDVCRAFIQYTEVNKALQNGARYAVVDTYGTLTFDSIADETSIKNVVVYGSPTAGTTPIIDHIAVGDITITQPTQANKEVTLSATYNYVPIFSTMPFSSQTLQFSIAATTTMRTGP</sequence>
<dbReference type="GeneID" id="83580781"/>
<keyword evidence="1" id="KW-1133">Transmembrane helix</keyword>
<organism evidence="3 4">
    <name type="scientific">Vibrio harveyi</name>
    <name type="common">Beneckea harveyi</name>
    <dbReference type="NCBI Taxonomy" id="669"/>
    <lineage>
        <taxon>Bacteria</taxon>
        <taxon>Pseudomonadati</taxon>
        <taxon>Pseudomonadota</taxon>
        <taxon>Gammaproteobacteria</taxon>
        <taxon>Vibrionales</taxon>
        <taxon>Vibrionaceae</taxon>
        <taxon>Vibrio</taxon>
    </lineage>
</organism>
<reference evidence="3 4" key="1">
    <citation type="submission" date="2018-08" db="EMBL/GenBank/DDBJ databases">
        <title>Vibrio harveyi strains pathogenic to white snook Centropomus viridis Lockington (1877) and potential probiotic bacteria.</title>
        <authorList>
            <person name="Soto-Rodriguez S."/>
            <person name="Gomez-Gil B."/>
            <person name="Lozano-Olvera R."/>
        </authorList>
    </citation>
    <scope>NUCLEOTIDE SEQUENCE [LARGE SCALE GENOMIC DNA]</scope>
    <source>
        <strain evidence="3 4">CAIM 1508</strain>
    </source>
</reference>
<dbReference type="RefSeq" id="WP_005449085.1">
    <property type="nucleotide sequence ID" value="NZ_CP045070.1"/>
</dbReference>
<name>A0A8B3EHR2_VIBHA</name>
<feature type="transmembrane region" description="Helical" evidence="1">
    <location>
        <begin position="12"/>
        <end position="34"/>
    </location>
</feature>
<dbReference type="AlphaFoldDB" id="A0A8B3EHR2"/>
<evidence type="ECO:0000259" key="2">
    <source>
        <dbReference type="Pfam" id="PF07811"/>
    </source>
</evidence>
<comment type="caution">
    <text evidence="3">The sequence shown here is derived from an EMBL/GenBank/DDBJ whole genome shotgun (WGS) entry which is preliminary data.</text>
</comment>
<evidence type="ECO:0000313" key="4">
    <source>
        <dbReference type="Proteomes" id="UP000253437"/>
    </source>
</evidence>
<keyword evidence="1" id="KW-0472">Membrane</keyword>